<protein>
    <submittedName>
        <fullName evidence="3">Uncharacterized protein</fullName>
    </submittedName>
</protein>
<proteinExistence type="predicted"/>
<sequence length="62" mass="7054">EIELNLNENALSDLEEISNKFERHSTRALQEAIAECANQTDEQSETVIDMDDNNNNNKTDTD</sequence>
<feature type="compositionally biased region" description="Low complexity" evidence="1">
    <location>
        <begin position="53"/>
        <end position="62"/>
    </location>
</feature>
<evidence type="ECO:0000256" key="1">
    <source>
        <dbReference type="SAM" id="MobiDB-lite"/>
    </source>
</evidence>
<feature type="non-terminal residue" evidence="3">
    <location>
        <position position="62"/>
    </location>
</feature>
<dbReference type="EMBL" id="CAJOBI010173545">
    <property type="protein sequence ID" value="CAF4898768.1"/>
    <property type="molecule type" value="Genomic_DNA"/>
</dbReference>
<dbReference type="Proteomes" id="UP000681967">
    <property type="component" value="Unassembled WGS sequence"/>
</dbReference>
<dbReference type="Proteomes" id="UP000681720">
    <property type="component" value="Unassembled WGS sequence"/>
</dbReference>
<evidence type="ECO:0000313" key="2">
    <source>
        <dbReference type="EMBL" id="CAF4804835.1"/>
    </source>
</evidence>
<organism evidence="3 7">
    <name type="scientific">Rotaria magnacalcarata</name>
    <dbReference type="NCBI Taxonomy" id="392030"/>
    <lineage>
        <taxon>Eukaryota</taxon>
        <taxon>Metazoa</taxon>
        <taxon>Spiralia</taxon>
        <taxon>Gnathifera</taxon>
        <taxon>Rotifera</taxon>
        <taxon>Eurotatoria</taxon>
        <taxon>Bdelloidea</taxon>
        <taxon>Philodinida</taxon>
        <taxon>Philodinidae</taxon>
        <taxon>Rotaria</taxon>
    </lineage>
</organism>
<dbReference type="EMBL" id="CAJOBI010177973">
    <property type="protein sequence ID" value="CAF4914870.1"/>
    <property type="molecule type" value="Genomic_DNA"/>
</dbReference>
<dbReference type="Proteomes" id="UP000676336">
    <property type="component" value="Unassembled WGS sequence"/>
</dbReference>
<dbReference type="AlphaFoldDB" id="A0A8S3BJ40"/>
<feature type="non-terminal residue" evidence="3">
    <location>
        <position position="1"/>
    </location>
</feature>
<evidence type="ECO:0000313" key="6">
    <source>
        <dbReference type="EMBL" id="CAF4933471.1"/>
    </source>
</evidence>
<evidence type="ECO:0000313" key="3">
    <source>
        <dbReference type="EMBL" id="CAF4836054.1"/>
    </source>
</evidence>
<name>A0A8S3BJ40_9BILA</name>
<evidence type="ECO:0000313" key="5">
    <source>
        <dbReference type="EMBL" id="CAF4914870.1"/>
    </source>
</evidence>
<evidence type="ECO:0000313" key="7">
    <source>
        <dbReference type="Proteomes" id="UP000681967"/>
    </source>
</evidence>
<reference evidence="3" key="1">
    <citation type="submission" date="2021-02" db="EMBL/GenBank/DDBJ databases">
        <authorList>
            <person name="Nowell W R."/>
        </authorList>
    </citation>
    <scope>NUCLEOTIDE SEQUENCE</scope>
</reference>
<feature type="region of interest" description="Disordered" evidence="1">
    <location>
        <begin position="38"/>
        <end position="62"/>
    </location>
</feature>
<dbReference type="EMBL" id="CAJOBJ010185311">
    <property type="protein sequence ID" value="CAF4933471.1"/>
    <property type="molecule type" value="Genomic_DNA"/>
</dbReference>
<feature type="compositionally biased region" description="Acidic residues" evidence="1">
    <location>
        <begin position="42"/>
        <end position="52"/>
    </location>
</feature>
<dbReference type="EMBL" id="CAJOBH010148218">
    <property type="protein sequence ID" value="CAF4836054.1"/>
    <property type="molecule type" value="Genomic_DNA"/>
</dbReference>
<accession>A0A8S3BJ40</accession>
<comment type="caution">
    <text evidence="3">The sequence shown here is derived from an EMBL/GenBank/DDBJ whole genome shotgun (WGS) entry which is preliminary data.</text>
</comment>
<dbReference type="EMBL" id="CAJOBH010140918">
    <property type="protein sequence ID" value="CAF4804835.1"/>
    <property type="molecule type" value="Genomic_DNA"/>
</dbReference>
<gene>
    <name evidence="2" type="ORF">BYL167_LOCUS48305</name>
    <name evidence="3" type="ORF">BYL167_LOCUS49643</name>
    <name evidence="6" type="ORF">GIL414_LOCUS53430</name>
    <name evidence="4" type="ORF">SMN809_LOCUS51644</name>
    <name evidence="5" type="ORF">SMN809_LOCUS52405</name>
</gene>
<evidence type="ECO:0000313" key="4">
    <source>
        <dbReference type="EMBL" id="CAF4898768.1"/>
    </source>
</evidence>